<keyword evidence="4 7" id="KW-0805">Transcription regulation</keyword>
<keyword evidence="5 7" id="KW-0804">Transcription</keyword>
<evidence type="ECO:0000256" key="3">
    <source>
        <dbReference type="ARBA" id="ARBA00022833"/>
    </source>
</evidence>
<evidence type="ECO:0000256" key="5">
    <source>
        <dbReference type="ARBA" id="ARBA00023163"/>
    </source>
</evidence>
<feature type="compositionally biased region" description="Polar residues" evidence="8">
    <location>
        <begin position="1"/>
        <end position="18"/>
    </location>
</feature>
<protein>
    <recommendedName>
        <fullName evidence="7">Mothers against decapentaplegic homolog</fullName>
        <shortName evidence="7">MAD homolog</shortName>
        <shortName evidence="7">Mothers against DPP homolog</shortName>
    </recommendedName>
    <alternativeName>
        <fullName evidence="7">SMAD family member</fullName>
    </alternativeName>
</protein>
<evidence type="ECO:0000256" key="8">
    <source>
        <dbReference type="SAM" id="MobiDB-lite"/>
    </source>
</evidence>
<dbReference type="SUPFAM" id="SSF56366">
    <property type="entry name" value="SMAD MH1 domain"/>
    <property type="match status" value="1"/>
</dbReference>
<dbReference type="GO" id="GO:0046872">
    <property type="term" value="F:metal ion binding"/>
    <property type="evidence" value="ECO:0007669"/>
    <property type="project" value="UniProtKB-KW"/>
</dbReference>
<dbReference type="GO" id="GO:0009791">
    <property type="term" value="P:post-embryonic development"/>
    <property type="evidence" value="ECO:0007669"/>
    <property type="project" value="UniProtKB-ARBA"/>
</dbReference>
<dbReference type="Pfam" id="PF03165">
    <property type="entry name" value="MH1"/>
    <property type="match status" value="1"/>
</dbReference>
<evidence type="ECO:0000256" key="2">
    <source>
        <dbReference type="ARBA" id="ARBA00022723"/>
    </source>
</evidence>
<evidence type="ECO:0000313" key="11">
    <source>
        <dbReference type="Proteomes" id="UP000887574"/>
    </source>
</evidence>
<accession>A0A915D962</accession>
<dbReference type="Gene3D" id="3.90.520.10">
    <property type="entry name" value="SMAD MH1 domain"/>
    <property type="match status" value="1"/>
</dbReference>
<dbReference type="InterPro" id="IPR036578">
    <property type="entry name" value="SMAD_MH1_sf"/>
</dbReference>
<evidence type="ECO:0000313" key="12">
    <source>
        <dbReference type="WBParaSite" id="jg17447"/>
    </source>
</evidence>
<dbReference type="InterPro" id="IPR013790">
    <property type="entry name" value="Dwarfin"/>
</dbReference>
<dbReference type="InterPro" id="IPR001132">
    <property type="entry name" value="SMAD_dom_Dwarfin-type"/>
</dbReference>
<dbReference type="GO" id="GO:0009653">
    <property type="term" value="P:anatomical structure morphogenesis"/>
    <property type="evidence" value="ECO:0007669"/>
    <property type="project" value="TreeGrafter"/>
</dbReference>
<dbReference type="PROSITE" id="PS51076">
    <property type="entry name" value="MH2"/>
    <property type="match status" value="1"/>
</dbReference>
<dbReference type="GO" id="GO:0050793">
    <property type="term" value="P:regulation of developmental process"/>
    <property type="evidence" value="ECO:0007669"/>
    <property type="project" value="UniProtKB-ARBA"/>
</dbReference>
<keyword evidence="11" id="KW-1185">Reference proteome</keyword>
<dbReference type="Gene3D" id="2.60.200.10">
    <property type="match status" value="2"/>
</dbReference>
<dbReference type="InterPro" id="IPR003619">
    <property type="entry name" value="MAD_homology1_Dwarfin-type"/>
</dbReference>
<evidence type="ECO:0000256" key="7">
    <source>
        <dbReference type="RuleBase" id="RU361195"/>
    </source>
</evidence>
<dbReference type="CDD" id="cd10492">
    <property type="entry name" value="MH1_SMAD_4"/>
    <property type="match status" value="1"/>
</dbReference>
<dbReference type="SUPFAM" id="SSF49879">
    <property type="entry name" value="SMAD/FHA domain"/>
    <property type="match status" value="1"/>
</dbReference>
<dbReference type="GO" id="GO:0005737">
    <property type="term" value="C:cytoplasm"/>
    <property type="evidence" value="ECO:0007669"/>
    <property type="project" value="UniProtKB-SubCell"/>
</dbReference>
<dbReference type="SMART" id="SM00523">
    <property type="entry name" value="DWA"/>
    <property type="match status" value="1"/>
</dbReference>
<proteinExistence type="inferred from homology"/>
<dbReference type="GO" id="GO:0030509">
    <property type="term" value="P:BMP signaling pathway"/>
    <property type="evidence" value="ECO:0007669"/>
    <property type="project" value="TreeGrafter"/>
</dbReference>
<keyword evidence="3" id="KW-0862">Zinc</keyword>
<dbReference type="GO" id="GO:0051239">
    <property type="term" value="P:regulation of multicellular organismal process"/>
    <property type="evidence" value="ECO:0007669"/>
    <property type="project" value="UniProtKB-ARBA"/>
</dbReference>
<keyword evidence="2" id="KW-0479">Metal-binding</keyword>
<evidence type="ECO:0000259" key="10">
    <source>
        <dbReference type="PROSITE" id="PS51076"/>
    </source>
</evidence>
<sequence>MAENQHQLTNLSSATSSGPVPDSRIPNPFEINFTNAALFPQFLNQSNFLSRRSDEENSAMEDYRQPSVSGQSICEDISLNASASHHQLPPTVSNDPCGHVVHVLLCYHQGGEDPEFIRKAIESLVKKLKDRRMQLDALISAVTSGGKQPTGCVTIHRSLDGRLQVAGRKGVPHVVYARIWRWPNVNKNELQKLPVCTTSNDDPDLICINPFHYDRIVSSGIGSIEMSSLKMDPLGNCKMISDMPDYSSQTPQMSTFESSSSQMDVDREAELMNDVANDGSSSKIPFLMFGHDQQPSYVVSHLASGSTISNKSLPNFHQQPTSFTEMDHANFQQREELVCPNGSGKGDPGSIHNTFGLQRYNNLRYNLDHVRIPSSALPEHWCSILYYELDTQVGETFKAPRDLSEVIVDGGMDPSGARSGRFCLGALSNVHRTEASEKASYFLDFEHGLIYGSTVHKFCSGAEKKLFDLRWAFAEMCEQRESAQMAVVAQAYAVAGIVQRVAPSLIERAGIGVDDLRRVCCTIAISFVKGWDLATIAHPLRKHRVG</sequence>
<feature type="domain" description="MH1" evidence="9">
    <location>
        <begin position="99"/>
        <end position="222"/>
    </location>
</feature>
<dbReference type="SMART" id="SM00524">
    <property type="entry name" value="DWB"/>
    <property type="match status" value="1"/>
</dbReference>
<dbReference type="PROSITE" id="PS51075">
    <property type="entry name" value="MH1"/>
    <property type="match status" value="1"/>
</dbReference>
<comment type="similarity">
    <text evidence="1 7">Belongs to the dwarfin/SMAD family.</text>
</comment>
<reference evidence="12" key="1">
    <citation type="submission" date="2022-11" db="UniProtKB">
        <authorList>
            <consortium name="WormBaseParasite"/>
        </authorList>
    </citation>
    <scope>IDENTIFICATION</scope>
</reference>
<dbReference type="GO" id="GO:0071144">
    <property type="term" value="C:heteromeric SMAD protein complex"/>
    <property type="evidence" value="ECO:0007669"/>
    <property type="project" value="TreeGrafter"/>
</dbReference>
<evidence type="ECO:0000256" key="1">
    <source>
        <dbReference type="ARBA" id="ARBA00005545"/>
    </source>
</evidence>
<dbReference type="WBParaSite" id="jg17447">
    <property type="protein sequence ID" value="jg17447"/>
    <property type="gene ID" value="jg17447"/>
</dbReference>
<dbReference type="PANTHER" id="PTHR13703:SF45">
    <property type="entry name" value="MOTHERS AGAINST DECAPENTAPLEGIC HOMOLOG"/>
    <property type="match status" value="1"/>
</dbReference>
<dbReference type="GO" id="GO:0070411">
    <property type="term" value="F:I-SMAD binding"/>
    <property type="evidence" value="ECO:0007669"/>
    <property type="project" value="TreeGrafter"/>
</dbReference>
<dbReference type="InterPro" id="IPR008984">
    <property type="entry name" value="SMAD_FHA_dom_sf"/>
</dbReference>
<dbReference type="GO" id="GO:0030154">
    <property type="term" value="P:cell differentiation"/>
    <property type="evidence" value="ECO:0007669"/>
    <property type="project" value="TreeGrafter"/>
</dbReference>
<keyword evidence="6 7" id="KW-0539">Nucleus</keyword>
<name>A0A915D962_9BILA</name>
<dbReference type="PANTHER" id="PTHR13703">
    <property type="entry name" value="SMAD"/>
    <property type="match status" value="1"/>
</dbReference>
<dbReference type="InterPro" id="IPR013019">
    <property type="entry name" value="MAD_homology_MH1"/>
</dbReference>
<dbReference type="InterPro" id="IPR017855">
    <property type="entry name" value="SMAD-like_dom_sf"/>
</dbReference>
<dbReference type="Proteomes" id="UP000887574">
    <property type="component" value="Unplaced"/>
</dbReference>
<dbReference type="GO" id="GO:0000981">
    <property type="term" value="F:DNA-binding transcription factor activity, RNA polymerase II-specific"/>
    <property type="evidence" value="ECO:0007669"/>
    <property type="project" value="TreeGrafter"/>
</dbReference>
<keyword evidence="7" id="KW-0963">Cytoplasm</keyword>
<dbReference type="AlphaFoldDB" id="A0A915D962"/>
<evidence type="ECO:0000256" key="4">
    <source>
        <dbReference type="ARBA" id="ARBA00023015"/>
    </source>
</evidence>
<feature type="region of interest" description="Disordered" evidence="8">
    <location>
        <begin position="1"/>
        <end position="26"/>
    </location>
</feature>
<evidence type="ECO:0000259" key="9">
    <source>
        <dbReference type="PROSITE" id="PS51075"/>
    </source>
</evidence>
<dbReference type="GO" id="GO:0060395">
    <property type="term" value="P:SMAD protein signal transduction"/>
    <property type="evidence" value="ECO:0007669"/>
    <property type="project" value="TreeGrafter"/>
</dbReference>
<evidence type="ECO:0000256" key="6">
    <source>
        <dbReference type="ARBA" id="ARBA00023242"/>
    </source>
</evidence>
<dbReference type="GO" id="GO:0000978">
    <property type="term" value="F:RNA polymerase II cis-regulatory region sequence-specific DNA binding"/>
    <property type="evidence" value="ECO:0007669"/>
    <property type="project" value="TreeGrafter"/>
</dbReference>
<dbReference type="Pfam" id="PF03166">
    <property type="entry name" value="MH2"/>
    <property type="match status" value="1"/>
</dbReference>
<comment type="subcellular location">
    <subcellularLocation>
        <location evidence="7">Cytoplasm</location>
    </subcellularLocation>
    <subcellularLocation>
        <location evidence="7">Nucleus</location>
    </subcellularLocation>
</comment>
<organism evidence="11 12">
    <name type="scientific">Ditylenchus dipsaci</name>
    <dbReference type="NCBI Taxonomy" id="166011"/>
    <lineage>
        <taxon>Eukaryota</taxon>
        <taxon>Metazoa</taxon>
        <taxon>Ecdysozoa</taxon>
        <taxon>Nematoda</taxon>
        <taxon>Chromadorea</taxon>
        <taxon>Rhabditida</taxon>
        <taxon>Tylenchina</taxon>
        <taxon>Tylenchomorpha</taxon>
        <taxon>Sphaerularioidea</taxon>
        <taxon>Anguinidae</taxon>
        <taxon>Anguininae</taxon>
        <taxon>Ditylenchus</taxon>
    </lineage>
</organism>
<feature type="domain" description="MH2" evidence="10">
    <location>
        <begin position="381"/>
        <end position="546"/>
    </location>
</feature>